<evidence type="ECO:0000256" key="3">
    <source>
        <dbReference type="ARBA" id="ARBA00023125"/>
    </source>
</evidence>
<name>A0A5B6VSP2_9ROSI</name>
<organism evidence="7 8">
    <name type="scientific">Gossypium australe</name>
    <dbReference type="NCBI Taxonomy" id="47621"/>
    <lineage>
        <taxon>Eukaryota</taxon>
        <taxon>Viridiplantae</taxon>
        <taxon>Streptophyta</taxon>
        <taxon>Embryophyta</taxon>
        <taxon>Tracheophyta</taxon>
        <taxon>Spermatophyta</taxon>
        <taxon>Magnoliopsida</taxon>
        <taxon>eudicotyledons</taxon>
        <taxon>Gunneridae</taxon>
        <taxon>Pentapetalae</taxon>
        <taxon>rosids</taxon>
        <taxon>malvids</taxon>
        <taxon>Malvales</taxon>
        <taxon>Malvaceae</taxon>
        <taxon>Malvoideae</taxon>
        <taxon>Gossypium</taxon>
    </lineage>
</organism>
<keyword evidence="2" id="KW-0805">Transcription regulation</keyword>
<keyword evidence="3" id="KW-0238">DNA-binding</keyword>
<sequence>MCALFPVCEWPLDAPIGHQHIISGAFAGFESFDDFHHFTFPDDLPRIQLDRPMLSAGDTGDENLTTVDKKLNHNASERLRRRKMNDLYSSLRSMLPPSEQTTKLSDGFKVSPFTVSGTKVSDTEATIQISTFGPASQGIPPLSPILRGLEEDGLFLTDASCFESFGGRVFYNLNFQVETTYNLEAMLLNSP</sequence>
<dbReference type="InterPro" id="IPR015660">
    <property type="entry name" value="MASH1/Ascl1a-like"/>
</dbReference>
<keyword evidence="4" id="KW-0804">Transcription</keyword>
<dbReference type="Pfam" id="PF00010">
    <property type="entry name" value="HLH"/>
    <property type="match status" value="1"/>
</dbReference>
<accession>A0A5B6VSP2</accession>
<gene>
    <name evidence="7" type="ORF">EPI10_022631</name>
</gene>
<dbReference type="InterPro" id="IPR036638">
    <property type="entry name" value="HLH_DNA-bd_sf"/>
</dbReference>
<proteinExistence type="predicted"/>
<dbReference type="SUPFAM" id="SSF47459">
    <property type="entry name" value="HLH, helix-loop-helix DNA-binding domain"/>
    <property type="match status" value="1"/>
</dbReference>
<comment type="subcellular location">
    <subcellularLocation>
        <location evidence="1">Nucleus</location>
    </subcellularLocation>
</comment>
<evidence type="ECO:0000256" key="5">
    <source>
        <dbReference type="ARBA" id="ARBA00023242"/>
    </source>
</evidence>
<dbReference type="EMBL" id="SMMG02000005">
    <property type="protein sequence ID" value="KAA3472123.1"/>
    <property type="molecule type" value="Genomic_DNA"/>
</dbReference>
<dbReference type="Gene3D" id="4.10.280.10">
    <property type="entry name" value="Helix-loop-helix DNA-binding domain"/>
    <property type="match status" value="1"/>
</dbReference>
<dbReference type="Proteomes" id="UP000325315">
    <property type="component" value="Unassembled WGS sequence"/>
</dbReference>
<evidence type="ECO:0000313" key="8">
    <source>
        <dbReference type="Proteomes" id="UP000325315"/>
    </source>
</evidence>
<protein>
    <submittedName>
        <fullName evidence="7">Transcription factor ORG2-like isoform X1</fullName>
    </submittedName>
</protein>
<dbReference type="PANTHER" id="PTHR13935:SF41">
    <property type="entry name" value="TRANSCRIPTION FACTOR ORG2-RELATED"/>
    <property type="match status" value="1"/>
</dbReference>
<feature type="domain" description="BHLH" evidence="6">
    <location>
        <begin position="68"/>
        <end position="133"/>
    </location>
</feature>
<dbReference type="OrthoDB" id="6106870at2759"/>
<dbReference type="GO" id="GO:0090575">
    <property type="term" value="C:RNA polymerase II transcription regulator complex"/>
    <property type="evidence" value="ECO:0007669"/>
    <property type="project" value="TreeGrafter"/>
</dbReference>
<evidence type="ECO:0000256" key="4">
    <source>
        <dbReference type="ARBA" id="ARBA00023163"/>
    </source>
</evidence>
<dbReference type="AlphaFoldDB" id="A0A5B6VSP2"/>
<dbReference type="GO" id="GO:0000981">
    <property type="term" value="F:DNA-binding transcription factor activity, RNA polymerase II-specific"/>
    <property type="evidence" value="ECO:0007669"/>
    <property type="project" value="TreeGrafter"/>
</dbReference>
<dbReference type="PANTHER" id="PTHR13935">
    <property type="entry name" value="ACHAETE-SCUTE TRANSCRIPTION FACTOR-RELATED"/>
    <property type="match status" value="1"/>
</dbReference>
<dbReference type="InterPro" id="IPR011598">
    <property type="entry name" value="bHLH_dom"/>
</dbReference>
<dbReference type="GO" id="GO:0046983">
    <property type="term" value="F:protein dimerization activity"/>
    <property type="evidence" value="ECO:0007669"/>
    <property type="project" value="InterPro"/>
</dbReference>
<evidence type="ECO:0000256" key="1">
    <source>
        <dbReference type="ARBA" id="ARBA00004123"/>
    </source>
</evidence>
<evidence type="ECO:0000256" key="2">
    <source>
        <dbReference type="ARBA" id="ARBA00023015"/>
    </source>
</evidence>
<keyword evidence="5" id="KW-0539">Nucleus</keyword>
<dbReference type="GO" id="GO:0000977">
    <property type="term" value="F:RNA polymerase II transcription regulatory region sequence-specific DNA binding"/>
    <property type="evidence" value="ECO:0007669"/>
    <property type="project" value="TreeGrafter"/>
</dbReference>
<keyword evidence="8" id="KW-1185">Reference proteome</keyword>
<comment type="caution">
    <text evidence="7">The sequence shown here is derived from an EMBL/GenBank/DDBJ whole genome shotgun (WGS) entry which is preliminary data.</text>
</comment>
<evidence type="ECO:0000313" key="7">
    <source>
        <dbReference type="EMBL" id="KAA3472123.1"/>
    </source>
</evidence>
<dbReference type="PROSITE" id="PS50888">
    <property type="entry name" value="BHLH"/>
    <property type="match status" value="1"/>
</dbReference>
<reference evidence="8" key="1">
    <citation type="journal article" date="2019" name="Plant Biotechnol. J.">
        <title>Genome sequencing of the Australian wild diploid species Gossypium australe highlights disease resistance and delayed gland morphogenesis.</title>
        <authorList>
            <person name="Cai Y."/>
            <person name="Cai X."/>
            <person name="Wang Q."/>
            <person name="Wang P."/>
            <person name="Zhang Y."/>
            <person name="Cai C."/>
            <person name="Xu Y."/>
            <person name="Wang K."/>
            <person name="Zhou Z."/>
            <person name="Wang C."/>
            <person name="Geng S."/>
            <person name="Li B."/>
            <person name="Dong Q."/>
            <person name="Hou Y."/>
            <person name="Wang H."/>
            <person name="Ai P."/>
            <person name="Liu Z."/>
            <person name="Yi F."/>
            <person name="Sun M."/>
            <person name="An G."/>
            <person name="Cheng J."/>
            <person name="Zhang Y."/>
            <person name="Shi Q."/>
            <person name="Xie Y."/>
            <person name="Shi X."/>
            <person name="Chang Y."/>
            <person name="Huang F."/>
            <person name="Chen Y."/>
            <person name="Hong S."/>
            <person name="Mi L."/>
            <person name="Sun Q."/>
            <person name="Zhang L."/>
            <person name="Zhou B."/>
            <person name="Peng R."/>
            <person name="Zhang X."/>
            <person name="Liu F."/>
        </authorList>
    </citation>
    <scope>NUCLEOTIDE SEQUENCE [LARGE SCALE GENOMIC DNA]</scope>
    <source>
        <strain evidence="8">cv. PA1801</strain>
    </source>
</reference>
<evidence type="ECO:0000259" key="6">
    <source>
        <dbReference type="PROSITE" id="PS50888"/>
    </source>
</evidence>